<reference evidence="1 2" key="1">
    <citation type="journal article" date="2021" name="Genome Biol.">
        <title>AFLAP: assembly-free linkage analysis pipeline using k-mers from genome sequencing data.</title>
        <authorList>
            <person name="Fletcher K."/>
            <person name="Zhang L."/>
            <person name="Gil J."/>
            <person name="Han R."/>
            <person name="Cavanaugh K."/>
            <person name="Michelmore R."/>
        </authorList>
    </citation>
    <scope>NUCLEOTIDE SEQUENCE [LARGE SCALE GENOMIC DNA]</scope>
    <source>
        <strain evidence="1 2">SF5</strain>
    </source>
</reference>
<proteinExistence type="predicted"/>
<gene>
    <name evidence="1" type="ORF">CCR75_001853</name>
</gene>
<dbReference type="RefSeq" id="XP_067815760.1">
    <property type="nucleotide sequence ID" value="XM_067959954.1"/>
</dbReference>
<dbReference type="GeneID" id="94345625"/>
<sequence length="114" mass="12832">MNNLAPLHTIAHASLAEGQAVVKAHATPQGYVIVVERTKRVGNRKEGDVKVVYYQCSQSNAPVVHSGPGERIEAKSEQWLPFQSQLTQSRNQWLVRVSNVEHVHLTIFAHIWQQ</sequence>
<name>A0A976FGQ7_BRELC</name>
<evidence type="ECO:0000313" key="2">
    <source>
        <dbReference type="Proteomes" id="UP000294530"/>
    </source>
</evidence>
<organism evidence="1 2">
    <name type="scientific">Bremia lactucae</name>
    <name type="common">Lettuce downy mildew</name>
    <dbReference type="NCBI Taxonomy" id="4779"/>
    <lineage>
        <taxon>Eukaryota</taxon>
        <taxon>Sar</taxon>
        <taxon>Stramenopiles</taxon>
        <taxon>Oomycota</taxon>
        <taxon>Peronosporomycetes</taxon>
        <taxon>Peronosporales</taxon>
        <taxon>Peronosporaceae</taxon>
        <taxon>Bremia</taxon>
    </lineage>
</organism>
<dbReference type="OrthoDB" id="10551799at2759"/>
<dbReference type="EMBL" id="SHOA02000008">
    <property type="protein sequence ID" value="TDH66261.1"/>
    <property type="molecule type" value="Genomic_DNA"/>
</dbReference>
<keyword evidence="2" id="KW-1185">Reference proteome</keyword>
<dbReference type="Proteomes" id="UP000294530">
    <property type="component" value="Unassembled WGS sequence"/>
</dbReference>
<protein>
    <submittedName>
        <fullName evidence="1">Uncharacterized protein</fullName>
    </submittedName>
</protein>
<evidence type="ECO:0000313" key="1">
    <source>
        <dbReference type="EMBL" id="TDH66261.1"/>
    </source>
</evidence>
<accession>A0A976FGQ7</accession>
<comment type="caution">
    <text evidence="1">The sequence shown here is derived from an EMBL/GenBank/DDBJ whole genome shotgun (WGS) entry which is preliminary data.</text>
</comment>
<dbReference type="AlphaFoldDB" id="A0A976FGQ7"/>
<dbReference type="KEGG" id="blac:94345625"/>